<accession>A0A8C3HG37</accession>
<sequence>MRLAEGSRGHGGPCRAAAERCVPGGQSPRLGDPAARLRPYTPMRGALSTVWFDRWKISNECPEHIETIDSMCQVLTNVIDDEVKNGISKNRIILGGFSMGGGMAMHLAYRYHQDVAGVFALSSFLNKTSAVYQVSKCQSFLQIPFGAHTNST</sequence>
<evidence type="ECO:0000256" key="1">
    <source>
        <dbReference type="ARBA" id="ARBA00006499"/>
    </source>
</evidence>
<dbReference type="Proteomes" id="UP000694380">
    <property type="component" value="Unplaced"/>
</dbReference>
<evidence type="ECO:0000256" key="2">
    <source>
        <dbReference type="ARBA" id="ARBA00012423"/>
    </source>
</evidence>
<keyword evidence="7" id="KW-1185">Reference proteome</keyword>
<dbReference type="Pfam" id="PF02230">
    <property type="entry name" value="Abhydrolase_2"/>
    <property type="match status" value="1"/>
</dbReference>
<proteinExistence type="inferred from homology"/>
<reference evidence="6" key="1">
    <citation type="submission" date="2025-08" db="UniProtKB">
        <authorList>
            <consortium name="Ensembl"/>
        </authorList>
    </citation>
    <scope>IDENTIFICATION</scope>
</reference>
<evidence type="ECO:0000256" key="4">
    <source>
        <dbReference type="SAM" id="MobiDB-lite"/>
    </source>
</evidence>
<dbReference type="Gene3D" id="3.40.50.1820">
    <property type="entry name" value="alpha/beta hydrolase"/>
    <property type="match status" value="1"/>
</dbReference>
<evidence type="ECO:0000313" key="7">
    <source>
        <dbReference type="Proteomes" id="UP000694380"/>
    </source>
</evidence>
<evidence type="ECO:0000259" key="5">
    <source>
        <dbReference type="Pfam" id="PF02230"/>
    </source>
</evidence>
<reference evidence="6" key="2">
    <citation type="submission" date="2025-09" db="UniProtKB">
        <authorList>
            <consortium name="Ensembl"/>
        </authorList>
    </citation>
    <scope>IDENTIFICATION</scope>
</reference>
<dbReference type="Ensembl" id="ENSCPBT00000020892.1">
    <property type="protein sequence ID" value="ENSCPBP00000017684.1"/>
    <property type="gene ID" value="ENSCPBG00000012940.1"/>
</dbReference>
<dbReference type="AlphaFoldDB" id="A0A8C3HG37"/>
<evidence type="ECO:0000313" key="6">
    <source>
        <dbReference type="Ensembl" id="ENSCPBP00000017684.1"/>
    </source>
</evidence>
<dbReference type="SUPFAM" id="SSF53474">
    <property type="entry name" value="alpha/beta-Hydrolases"/>
    <property type="match status" value="1"/>
</dbReference>
<evidence type="ECO:0000256" key="3">
    <source>
        <dbReference type="ARBA" id="ARBA00022801"/>
    </source>
</evidence>
<dbReference type="GO" id="GO:0052689">
    <property type="term" value="F:carboxylic ester hydrolase activity"/>
    <property type="evidence" value="ECO:0007669"/>
    <property type="project" value="TreeGrafter"/>
</dbReference>
<dbReference type="GO" id="GO:0008474">
    <property type="term" value="F:palmitoyl-(protein) hydrolase activity"/>
    <property type="evidence" value="ECO:0007669"/>
    <property type="project" value="UniProtKB-EC"/>
</dbReference>
<dbReference type="EC" id="3.1.2.22" evidence="2"/>
<name>A0A8C3HG37_CHRPI</name>
<feature type="domain" description="Phospholipase/carboxylesterase/thioesterase" evidence="5">
    <location>
        <begin position="36"/>
        <end position="135"/>
    </location>
</feature>
<gene>
    <name evidence="6" type="primary">LYPLAL1</name>
</gene>
<organism evidence="6 7">
    <name type="scientific">Chrysemys picta bellii</name>
    <name type="common">Western painted turtle</name>
    <name type="synonym">Emys bellii</name>
    <dbReference type="NCBI Taxonomy" id="8478"/>
    <lineage>
        <taxon>Eukaryota</taxon>
        <taxon>Metazoa</taxon>
        <taxon>Chordata</taxon>
        <taxon>Craniata</taxon>
        <taxon>Vertebrata</taxon>
        <taxon>Euteleostomi</taxon>
        <taxon>Archelosauria</taxon>
        <taxon>Testudinata</taxon>
        <taxon>Testudines</taxon>
        <taxon>Cryptodira</taxon>
        <taxon>Durocryptodira</taxon>
        <taxon>Testudinoidea</taxon>
        <taxon>Emydidae</taxon>
        <taxon>Chrysemys</taxon>
    </lineage>
</organism>
<dbReference type="InterPro" id="IPR029058">
    <property type="entry name" value="AB_hydrolase_fold"/>
</dbReference>
<dbReference type="GeneTree" id="ENSGT00940000159171"/>
<comment type="similarity">
    <text evidence="1">Belongs to the AB hydrolase superfamily. AB hydrolase 2 family.</text>
</comment>
<protein>
    <recommendedName>
        <fullName evidence="2">palmitoyl-protein hydrolase</fullName>
        <ecNumber evidence="2">3.1.2.22</ecNumber>
    </recommendedName>
</protein>
<keyword evidence="3" id="KW-0378">Hydrolase</keyword>
<feature type="region of interest" description="Disordered" evidence="4">
    <location>
        <begin position="1"/>
        <end position="34"/>
    </location>
</feature>
<dbReference type="PANTHER" id="PTHR10655">
    <property type="entry name" value="LYSOPHOSPHOLIPASE-RELATED"/>
    <property type="match status" value="1"/>
</dbReference>
<dbReference type="InterPro" id="IPR003140">
    <property type="entry name" value="PLipase/COase/thioEstase"/>
</dbReference>
<dbReference type="GO" id="GO:0005737">
    <property type="term" value="C:cytoplasm"/>
    <property type="evidence" value="ECO:0007669"/>
    <property type="project" value="TreeGrafter"/>
</dbReference>
<dbReference type="InterPro" id="IPR050565">
    <property type="entry name" value="LYPA1-2/EST-like"/>
</dbReference>
<dbReference type="PANTHER" id="PTHR10655:SF17">
    <property type="entry name" value="LYSOPHOSPHOLIPASE-LIKE PROTEIN 1"/>
    <property type="match status" value="1"/>
</dbReference>